<feature type="coiled-coil region" evidence="1">
    <location>
        <begin position="200"/>
        <end position="231"/>
    </location>
</feature>
<keyword evidence="1" id="KW-0175">Coiled coil</keyword>
<dbReference type="InterPro" id="IPR038891">
    <property type="entry name" value="FSIP2"/>
</dbReference>
<dbReference type="RefSeq" id="XP_021568745.1">
    <property type="nucleotide sequence ID" value="XM_021713070.1"/>
</dbReference>
<reference evidence="5" key="1">
    <citation type="submission" date="2025-08" db="UniProtKB">
        <authorList>
            <consortium name="RefSeq"/>
        </authorList>
    </citation>
    <scope>IDENTIFICATION</scope>
</reference>
<evidence type="ECO:0000256" key="2">
    <source>
        <dbReference type="SAM" id="MobiDB-lite"/>
    </source>
</evidence>
<dbReference type="KEGG" id="csyr:103261822"/>
<feature type="domain" description="Fibrous sheath-interacting protein 2 C-terminal" evidence="3">
    <location>
        <begin position="4689"/>
        <end position="4901"/>
    </location>
</feature>
<sequence>MELYLSACSKAASVAATKTATSGLAGAHKTHFAEVGPDRLLDLPLGVKLPMIPGSNTLYFTTSIGEKLFRPSYCFNLTDPYCHLMENEYKSLHDPHLKAYHKRKDILRILKKGGYITSNNKVVCTLRELNKYRQYLTSLKLDFERHYIREQEMLAKQIHKLQENNQIPVHSDVAHLQKWLFKEGTQSIKEQERLIRHRYLDMISKELEQLERKAEEQRQMLRDREERQQRENMKRKLILRRKIEEEWKTKEMLLLTRIGEDVKRKQKTEQRRENREENDKKKQDLLERKMAYHLQKMQDSSFKGEDMEQNTFKYRGQDGRQFESSPNKKNKTADDIKLVYPAGDQKTYKGKHEYVTNADHQTHSSSKNVMQKSATSFIGQQDVQDNGIDQKRDGVITKKSSILDDRGAINMSGHGSNISVQPSPTKVASRLSQSYVCPSKAEKYKNADLNGGTTKRSSYICNSGPQANATTPGIFPSTVYSNMPQNLLQNCLLEKITSEELNSIIQNIMTWVVATVTSILYPAITKYEERLQNSTYPVSHDSILSSDSSSLCSTCSEEFTYRSYTSATTKTFQEEPCAFAVDMAIKRPTTPLKSPPAEIERAAVGKTYHSKGQSVTSKLKSNQTSFIYSYPKLRSCKSDSHLLTSFETSTTKSKDATTETESLGSSTLCEKRAKAMEEVKNLKNVLVNFKCHLKGETELILDSFFQEIMSDLTQAIPSLSSVTAEVFVDQCEPEKEDVLSNVDVCSVASEIVENMLEKLESAVEKTCVEMFSQKNLSIDIKPNLAASGEHLISSNGEPLKNPLPDTLEPMCDIAEDMVHAIFEKLITLASHQQNEIVHLEDTTKVFCQPHKIGPSPEPEAANLIVKEEIQNLISTILSQSSLVGYIEEAVSTILGYIQVELNNERLIASEETVILLQLLDDTLTQLHQAPINECAQKTRQPRIRSPSDTEEKYRLTGTSLSNDPRSRRPFPPINVPGMVLYSEDDNEEIDKIVKNVLDLSVKDEKAKPQEQISNYPLAKGNTCFEDKKSIKPSTMPASASKVAFHNWGLRNEPPIINNEDILKKKPCLNDDFSIFSQNQKHQIQKASETIVKGILTEMLKEISSVPSGHLDGKTGKVASVFVSEKPQGLSHQEWMDQMFSASEISMVVQEIIDAVLNILHKASSYIPNITKSSVSSSVHETSLGNSDTPHRVKEAPLKEPLKIWFDSEKKMKYLSSLNVDSAMTSCLKYGESEPKPVNDINDKIINTIFKRLKSFFGSKLQMDFKPSLAEKSSLQSQLSKYTTKIVSIVLHAIQNELEFNKKNLNLRKIDHTKQLTDQGFFADTNKELDSLVTNISDDILESPLLTCICEMLLGEKADQRSTPLPSDKPRSAIAYESDNVDKQNISPSRQDKKYFQKYMATPCTLHSVIDGKDLKENAKLQVLDRIGETLYEMLGKLIETYPHSQPSCDQQNREKTNESQQMAAALHSNIQFISEGILEYILEKLCNVDMDTSFASCGLKAVSEFLDIDNLSFSSILEEMAKCTNIISSIVSKMIQKDNKEAKSMAKPIAPESSKTGNTKEVHSNKLKAVTSDILKDVFAKLEGFANGNLETLGAINDVIIKNDKIDWENENTSVFTNTHEESLQSALYVHAKKVSSAILKAIQTELNLNSSDLTTSIKNPLTEKTRVLKNIVSLILDAVSSDMFNETESEERSMETYRYRPTCGNFLPGGAKSDSFLEDDAHTEKKIIRESPPLGEEMKTHSLKQWVLERTLNKIEVKLKEPHTSPITPIIRNLLNEIFQSALINQLNMLCLSHSHFSDMPQNVDEPVAQTSVQLMDKMMSPLVSEADVTIVTDNIVRTIFHKLYSAAITGRKVNEDRCKIITTSTNVPFHEHICEEKSSVTMFDGNPDIFQSRFNVYKQAKVKVVEDIVQAILTNLETFATSKVKSLLCPQVILTVPLALPNQQDQTTLSKALSAKDSYSDEQVSCCSLDHIMSGKINSLCQLSLSKLNFYATEVARKILQGIKHELDKERKSPFLAYNTVASENIASQIVDTVLGIVSCKGKYDKNCFGKENDLDQQESIIEKLFHKTEYQKVLQFQIQDTIECILCDIYEKTLCQNKLSFATPTPTLKGSMTGKHSEADSEVFIVNANKIIPKLSIPKSDVILMSDDIVNIVLHNLSCAAMLAINAKNSMSASLPLTFCDMLSKTQCQQPPLLGSKSERKTECFSYSRDQKSVCAADNQITEEDTNKSAFFSWEENASFITKSIFNHLESFATKRIDSLITLAFQPKEKSFVISELENCKQDDGIFHESNQMESDADVLKISTTETILSQKLTDSTFVSYREKRGSTIYLSEASLKKYADIIASAILKLIKNDLDLEIQKIYPCPNNILFQQNIMVSEIVDSILKILDDKRSIQDIGFYSKDNPYSSQLTISNEILLGHKEKKSNTKLSLFTKYPLEQNHMILEKKSQRIILEEIFLSDGEFKQKEKAELLSVVEELLNKFYQRVMKVIGRFPPFNEISHFMSNSKIKTSDVTQKTPFQSHINRVANDIVESVLGKMCSLVMTSLYENNKSRVEAEIFDHSDSLPTKPPWFEETKQAEKISNSSRYDIPQVYYADSQNVSVIENTILQYSPVEIEKDLVQMVLNKITNFVSLELKGNFSPEVSSKPGIKTNLKSKSKITSLPKFTTKTHRGSSGAKVKSKTRLGPGEKMPRDSRAKTAIGLSHILSTGDAKSLLDTKFSTSELKMYAKDIIINILKTIVKELEKVTQNRAMVNVRTLPSDQIMAASKIINTVLRELCAPSNRNLVYPVKLSHLDDLKLSQGNIGTVSLAKQQACFYLENVSSQLEQIFPKEGIFKKMFDKWQTESNDIENEKCKLLAIAENALTEISIKAKELEYSLSLLNLPPFENCENRFYSSFKGTSTRAEDTKAQINMFGREIVETLFEKLQLCFLSQVPTPDSKETLANSKEPITAKSTYGFPNKQILSNLPICNTKTEDQISVNYSNQIIREIVDRVLNMLESFVDLRFKHISKYEFSEIVKMPIENLFPVQQRLLSKKVLPKLQPLRKFSEESKSSSFIFKENIQNTLLQVHSFHSELLTYTINIISDMLGIMKKKLDKEIRQMELSSISISKENVVASEIIGTLMDQCTHFNESLIKIIPNQSLLQGAENACIVNQVELATNMKMPMSLLKEAGLGNNPPQMSIPDLVFYPEENMKKQRGVLSNLSLYVRSPVKDTVRSSESMKRPDSKTMPSCPRNKAEDHSPRKPNSGQFNEAMKGNSSLPQGNILQKMFKKVNESTEVALKQAMSFIEMERGENPRVFHYEIGKPDVEPNQIQTTVSPLKVCLAAENIVNTVLSSYGFPSQPHTNDSMETMKPFFISKQNSLSDVSGEQKYEEKSSLRMQDKQIRYELEDEKKIKKVETLKEVEVITFADYELGPSEIQLIARHITTSVVTYFKNFETRVFSEEKMPFVSTLSKKTFESKQSQRNIYSGSSVYQFCEYLTESVMYHLISSISVGTKECREKRKTREIQEAALNKIISINSQVFESKLISIGELALNISEIIIKIFFNNKIIQTDISQQIVSIKSKYIYCPGVVSADFDNLFQDLLVGVINVLSKDIKINYQFEGNGRNKLYSKLRNNSVSICNKANITKRQTDSRDRQSSTQETDQLIHKNKLNYLAYKLDSLVGNLKTSETKELVNKVFNIVSDLFLPDECPDGAMNSGKIARTFFSSNNQQSNNSILRTNLGLSSKSIFLLNVACEKLIRILLEKCTRTVFLDNCPLSDEISAEECQVLKILQSVEYREFDHCKEAMDCEQLQGNYMSGLLENLAEIDQNLLSSDSILTIISHSLVELLMDKLSHNLHKAPGSPPFSNKYLNYSTREIQSSFTKAKRPGLVELGQGKDSLGYMSYDSNYLTESPNNPNKVSSNIQASFGKQCTVKSSSVSSLKRQGTKEMDAIAIRHKQHQGSVHTGVYSATFLEEIISELFFNLSTSLWSKNKNITEARLNEMNTLFVNNVVNELNKAQVTVLRNAEERLCFPPIHKETVRNIVDSIYDDVLQKYELKVTCGNNMAYGNTSLAEQITNAMLLEILDYQLPSCYRKQLIPHSYYPLKSEIILQKLQYNLRKFTFLPNSSSGYSTMLSYSFLEDVIRRLLSQLITPPRKSSFLGKKYVMSSDFNEISTCIISKVMSVISKHKIWFTIYDNQYLYTRTNLQKMVDSIYSNILLISDSFASIQKSIVSQNPIIIDQIASFIIQEIIENHLQPFLCGEDLLRPKTPLDTASNMVKQVLSEVIESHRPQKPSPFGIYPDTFVGEIVTRLVSMIFSPKYNTEVELKNMTQKIIHSINNNFDKVKLHSPDDDKDQSFPSANTDIVDELVTSVYRNVLKQHESDPGVDKESEDSDLFVENITNLIVAAISDYLLHPLFSGDLSASSYSISMAENIVQDILSNISKSTDPSQSLTLYNTLLPYTFLEDLIKALLSKFFPSTSSLVSNRETQKDRIRGNFNDIASNLISDIRIKISQHKIQFSKDEEENKFVYSEDDVQHLVDSILENILQNTGSVDSGEQNISSNDALIDKIAGFTIKHICQQHLQPFVDGKSSSSSDIYYDDERRQLFYANVYSSTFLEDVISGVISKIFHRAVGIVQTKSIRELRDELFDKAEKLIHLITEEFSKAQVSVIGNAEKQLCLPPVEIDVVKNIVDIVYSKVLKEYEMEIMPSKDFLSDTKTLASRITEIILAEIVDFQIHPVLIVNLPAKSYSKLSANVLTKRVQYNISKSKFQRQASTIYTTMLSHTHLEKIVTQLISQMSPLIPSAEYSDISQSELSNTVIKLINEIMSIIAKHEICIIKYGNVKQSMISEKDIQSMVDSIYADLSYSDVYQSLTKDKKRISNIPVSKIASFIIKEIFNHHVQSFLSGDKTFLSGAIDQTYKQKVIDPKQRELSLIVNSAIFLEEVISELLCKVLFVFSHNVMVAENPDTAKQKITGIVTSLVNSIILEFITSEILVADNFDENLYFSGRYKEMVQKIVNSIYKKILGEYESLTQVYRVIQSDTSYFGRKIYHLLLEEIYDFQVQSLVSGELVSSSYSSPQANNIIRNVLNIIMKDSHALPSYITVLPHSLLEDMIYKLLVHIFPSTDTENELKEEFSPDYEFVDAASKLTDQIIKEISEHEIWLSMAGDNAESMQSEDIENLVDSICNNILKKSEFQLEVQKAADKKGGSFLSKIAGFIMKEIMDHHLWPFLHGEESSFNALSDFDHVSALDKSGKVKTQPSLYSAAFLEDVIVDLAHKFCSLPIIIEDLKKKEMPKPDIVSLAIKFANSVIWEFNKNEIKVLPNAEEMFSFPPIDKETVNKISKFVYDQFIGKHKSNAIQKDDKSSIVIEIIAALAQNAISAFKIQPLFSGDWSSTFFSFLNPDNINQRIQHLPQKTSTQITRYLKGNQQTLPDQLYKNVSFTSDQKIAMDTLEINRSTTDRKKTFKTKDTPMKKGDIKNPIPSPVTMIMTSNMINLSGSAAGVTNKKKEYKNKVGISTQKYIENVPKVTSPTTSVKSTDTQKPNVNETVKSNEIHKKTKSVPKDKEGQDYELHIPFSEATNDMKHKKEILEPDFETDYEKKTDNTRDRSLKEDDKHFQLSPLTSEKRNIGTTTEKTLEIGYQKPSNVRRRDLSAQTDIVEEHYSDHEHVQNVIENIYSDVLELSSSQESEYFSKLNFNKIPPDDKALNIIQEGRKDLIQAVTTKKVSSTINKADPDPKNEEKKREKEREGGREKEEEIEKEKVREKEIKSEPSKQDHAHYLPENKPRIFPAKFLEDVIIEMVHKLIFYSIPETQVHDELYDTAMKLIESLMKEFSAAQIKVFRPKKGDQFFPSVGNVSSVTKVLSRYKEPTTDEISSSIKIKAVDKMPFMHKMVEKSSSDKISFIDKIPPIDKTLVNKIVHSSVCNILNEYKSQDSICKDINSNGEHLARRLTSAVISEIFQHQLDLIFCDEVPVSECLPLESKDVVKKVKKLAQTSSKECKTSMPCTIVLPHKFSENVISSLLSKILTTSNITAKTSKDNLFTELDFLQMKLESAIATEISQNEDMIVQYVESLHSNDDEIIQLVVQSIYNNLLPQFGSQEIIKNCVTSGCRILSETIVDLVLQELTGNQLQSYFCGQLTPHQCAEVESVVENILKDVIQTTDVPSPESSHAHKLSFNIIEEVAIKFLSKLLSKVHNKRTKSLETEMQKITSKILSSVQEYISKSNIKLVPPAKEPAADNETIEKVVDYVYTSVLKHSGSHASVFKDLMGKSNVLSDIIGFLMVKEIADSEFQPQVEEEASNSELVLEAVKIMEKVIKIVDKCKSQEKSSYRKGATLDAKPLEEALAFFLAKLVGLTSNSNKDTKTLSSPELDKVASQLTKSVTAELSKRSISLVAADPEEHLLNPENIERIHQVVDSVYSNILQLSGTHKELYYDMKDTNTVFPEKVASLIIDGVSMFSLDAVSFKNSNGDHFGELDISRIVQKAQECAVNMIPDLDKEVWGQDLSEKKSPVKIVPHVGKKPIQIDPNIISEHLAVISIKTQPLEKIKIECLRRTGHSITELRKASISGRNYFSDSSDLESRKRERRISLDKTGRLDVKPLEAACRNSFPNIRKPDITKVELLKDVQSKNDLIVRLLVHDIDSVDLERNIEEELNSNEDEVILREVTAPEENLEELFKDQVKEVTKPEESKVYPKPILSTSSLKNILSLCKCCQSTTSTDIESTETTSNQTMESKKSHVKRTTGELDMATEKTMPEAVFSSWEKKPQCKKDERSLVTEPMHYFMHRMMSLSSFDQEDIISSTGYIKAVKL</sequence>
<evidence type="ECO:0000313" key="4">
    <source>
        <dbReference type="Proteomes" id="UP000189704"/>
    </source>
</evidence>
<dbReference type="InterPro" id="IPR031554">
    <property type="entry name" value="FSIP2_C"/>
</dbReference>
<evidence type="ECO:0000256" key="1">
    <source>
        <dbReference type="SAM" id="Coils"/>
    </source>
</evidence>
<feature type="region of interest" description="Disordered" evidence="2">
    <location>
        <begin position="5588"/>
        <end position="5610"/>
    </location>
</feature>
<feature type="domain" description="Fibrous sheath-interacting protein 2 C-terminal" evidence="3">
    <location>
        <begin position="4053"/>
        <end position="4581"/>
    </location>
</feature>
<proteinExistence type="predicted"/>
<feature type="compositionally biased region" description="Polar residues" evidence="2">
    <location>
        <begin position="3248"/>
        <end position="3265"/>
    </location>
</feature>
<feature type="region of interest" description="Disordered" evidence="2">
    <location>
        <begin position="5522"/>
        <end position="5561"/>
    </location>
</feature>
<feature type="region of interest" description="Disordered" evidence="2">
    <location>
        <begin position="3217"/>
        <end position="3265"/>
    </location>
</feature>
<dbReference type="PANTHER" id="PTHR47315:SF3">
    <property type="entry name" value="FIBROUS SHEATH-INTERACTING PROTEIN 2-LIKE"/>
    <property type="match status" value="1"/>
</dbReference>
<dbReference type="PANTHER" id="PTHR47315">
    <property type="entry name" value="FIBROUS SHEATH INTERACTING PROTEIN 2"/>
    <property type="match status" value="1"/>
</dbReference>
<dbReference type="CTD" id="401024"/>
<feature type="compositionally biased region" description="Basic and acidic residues" evidence="2">
    <location>
        <begin position="5543"/>
        <end position="5561"/>
    </location>
</feature>
<dbReference type="OrthoDB" id="8197715at2759"/>
<organism evidence="4 5">
    <name type="scientific">Carlito syrichta</name>
    <name type="common">Philippine tarsier</name>
    <name type="synonym">Tarsius syrichta</name>
    <dbReference type="NCBI Taxonomy" id="1868482"/>
    <lineage>
        <taxon>Eukaryota</taxon>
        <taxon>Metazoa</taxon>
        <taxon>Chordata</taxon>
        <taxon>Craniata</taxon>
        <taxon>Vertebrata</taxon>
        <taxon>Euteleostomi</taxon>
        <taxon>Mammalia</taxon>
        <taxon>Eutheria</taxon>
        <taxon>Euarchontoglires</taxon>
        <taxon>Primates</taxon>
        <taxon>Haplorrhini</taxon>
        <taxon>Tarsiiformes</taxon>
        <taxon>Tarsiidae</taxon>
        <taxon>Carlito</taxon>
    </lineage>
</organism>
<dbReference type="Pfam" id="PF15783">
    <property type="entry name" value="FSIP2"/>
    <property type="match status" value="4"/>
</dbReference>
<feature type="region of interest" description="Disordered" evidence="2">
    <location>
        <begin position="2668"/>
        <end position="2696"/>
    </location>
</feature>
<evidence type="ECO:0000259" key="3">
    <source>
        <dbReference type="Pfam" id="PF15783"/>
    </source>
</evidence>
<name>A0A3Q0E3B0_CARSF</name>
<dbReference type="Proteomes" id="UP000189704">
    <property type="component" value="Unplaced"/>
</dbReference>
<feature type="compositionally biased region" description="Basic and acidic residues" evidence="2">
    <location>
        <begin position="5590"/>
        <end position="5610"/>
    </location>
</feature>
<gene>
    <name evidence="5" type="primary">FSIP2</name>
</gene>
<feature type="compositionally biased region" description="Basic and acidic residues" evidence="2">
    <location>
        <begin position="5457"/>
        <end position="5470"/>
    </location>
</feature>
<feature type="compositionally biased region" description="Basic and acidic residues" evidence="2">
    <location>
        <begin position="5726"/>
        <end position="5775"/>
    </location>
</feature>
<feature type="compositionally biased region" description="Basic and acidic residues" evidence="2">
    <location>
        <begin position="945"/>
        <end position="954"/>
    </location>
</feature>
<feature type="domain" description="Fibrous sheath-interacting protein 2 C-terminal" evidence="3">
    <location>
        <begin position="4929"/>
        <end position="5441"/>
    </location>
</feature>
<feature type="compositionally biased region" description="Polar residues" evidence="2">
    <location>
        <begin position="5715"/>
        <end position="5724"/>
    </location>
</feature>
<protein>
    <submittedName>
        <fullName evidence="5">Fibrous sheath-interacting protein 2</fullName>
    </submittedName>
</protein>
<evidence type="ECO:0000313" key="5">
    <source>
        <dbReference type="RefSeq" id="XP_021568745.1"/>
    </source>
</evidence>
<feature type="compositionally biased region" description="Basic and acidic residues" evidence="2">
    <location>
        <begin position="3217"/>
        <end position="3230"/>
    </location>
</feature>
<feature type="compositionally biased region" description="Low complexity" evidence="2">
    <location>
        <begin position="5522"/>
        <end position="5531"/>
    </location>
</feature>
<feature type="region of interest" description="Disordered" evidence="2">
    <location>
        <begin position="935"/>
        <end position="971"/>
    </location>
</feature>
<keyword evidence="4" id="KW-1185">Reference proteome</keyword>
<feature type="region of interest" description="Disordered" evidence="2">
    <location>
        <begin position="6718"/>
        <end position="6738"/>
    </location>
</feature>
<feature type="domain" description="Fibrous sheath-interacting protein 2 C-terminal" evidence="3">
    <location>
        <begin position="5897"/>
        <end position="6763"/>
    </location>
</feature>
<feature type="region of interest" description="Disordered" evidence="2">
    <location>
        <begin position="5457"/>
        <end position="5476"/>
    </location>
</feature>
<feature type="region of interest" description="Disordered" evidence="2">
    <location>
        <begin position="263"/>
        <end position="285"/>
    </location>
</feature>
<accession>A0A3Q0E3B0</accession>
<feature type="region of interest" description="Disordered" evidence="2">
    <location>
        <begin position="5715"/>
        <end position="5775"/>
    </location>
</feature>
<feature type="compositionally biased region" description="Polar residues" evidence="2">
    <location>
        <begin position="5533"/>
        <end position="5542"/>
    </location>
</feature>
<dbReference type="GeneID" id="103261822"/>